<dbReference type="PROSITE" id="PS50830">
    <property type="entry name" value="TNASE_3"/>
    <property type="match status" value="1"/>
</dbReference>
<dbReference type="Proteomes" id="UP000291591">
    <property type="component" value="Unassembled WGS sequence"/>
</dbReference>
<protein>
    <submittedName>
        <fullName evidence="3">Micrococcal nuclease</fullName>
    </submittedName>
</protein>
<dbReference type="Gene3D" id="2.40.50.90">
    <property type="match status" value="1"/>
</dbReference>
<dbReference type="EMBL" id="SHKL01000001">
    <property type="protein sequence ID" value="RZT87787.1"/>
    <property type="molecule type" value="Genomic_DNA"/>
</dbReference>
<dbReference type="InterPro" id="IPR035437">
    <property type="entry name" value="SNase_OB-fold_sf"/>
</dbReference>
<comment type="caution">
    <text evidence="3">The sequence shown here is derived from an EMBL/GenBank/DDBJ whole genome shotgun (WGS) entry which is preliminary data.</text>
</comment>
<feature type="domain" description="TNase-like" evidence="2">
    <location>
        <begin position="28"/>
        <end position="161"/>
    </location>
</feature>
<dbReference type="Pfam" id="PF00565">
    <property type="entry name" value="SNase"/>
    <property type="match status" value="1"/>
</dbReference>
<feature type="compositionally biased region" description="Basic and acidic residues" evidence="1">
    <location>
        <begin position="271"/>
        <end position="284"/>
    </location>
</feature>
<gene>
    <name evidence="3" type="ORF">EV383_4713</name>
</gene>
<accession>A0A4Q7V025</accession>
<dbReference type="SMART" id="SM00318">
    <property type="entry name" value="SNc"/>
    <property type="match status" value="1"/>
</dbReference>
<dbReference type="SUPFAM" id="SSF50199">
    <property type="entry name" value="Staphylococcal nuclease"/>
    <property type="match status" value="1"/>
</dbReference>
<sequence length="376" mass="39431">MIGVGKVIAALVAVGSVTAGVGIVSSAPSSEAVVQRIVDGDTFEASFEGRTTSVRLLNVDTPETKDPNADVECLGPEAAARLAQMIPVGSTVRLAFDDERTDKWDRTLAGVYDADDRLVNAEIAREGLGLAALVGGNDRFYDDVVEAQSEARAAGRGLYATSVACTVPARVEAVTSAVTRAPTTATTTSSDPAELDRAAQQVLGLGDEAARLGSLFTGPHYGLVWTALFPDDHSRFTTALATAHQDAVQRHDGLAALAGWGREQARLAAEQAERDRVAREEQARAAEQAALESERQAREAEQRRRETTAPAPADPPIVEQAGSGSGCDPNYSPCVPLSSKDLDCGDLPGGPYTVIGSDPHRLDNNDPDNLGCEANG</sequence>
<keyword evidence="4" id="KW-1185">Reference proteome</keyword>
<dbReference type="RefSeq" id="WP_130291885.1">
    <property type="nucleotide sequence ID" value="NZ_SHKL01000001.1"/>
</dbReference>
<evidence type="ECO:0000256" key="1">
    <source>
        <dbReference type="SAM" id="MobiDB-lite"/>
    </source>
</evidence>
<organism evidence="3 4">
    <name type="scientific">Pseudonocardia sediminis</name>
    <dbReference type="NCBI Taxonomy" id="1397368"/>
    <lineage>
        <taxon>Bacteria</taxon>
        <taxon>Bacillati</taxon>
        <taxon>Actinomycetota</taxon>
        <taxon>Actinomycetes</taxon>
        <taxon>Pseudonocardiales</taxon>
        <taxon>Pseudonocardiaceae</taxon>
        <taxon>Pseudonocardia</taxon>
    </lineage>
</organism>
<evidence type="ECO:0000259" key="2">
    <source>
        <dbReference type="PROSITE" id="PS50830"/>
    </source>
</evidence>
<evidence type="ECO:0000313" key="3">
    <source>
        <dbReference type="EMBL" id="RZT87787.1"/>
    </source>
</evidence>
<feature type="region of interest" description="Disordered" evidence="1">
    <location>
        <begin position="271"/>
        <end position="376"/>
    </location>
</feature>
<dbReference type="InterPro" id="IPR016071">
    <property type="entry name" value="Staphylococal_nuclease_OB-fold"/>
</dbReference>
<dbReference type="AlphaFoldDB" id="A0A4Q7V025"/>
<reference evidence="3 4" key="1">
    <citation type="submission" date="2019-02" db="EMBL/GenBank/DDBJ databases">
        <title>Sequencing the genomes of 1000 actinobacteria strains.</title>
        <authorList>
            <person name="Klenk H.-P."/>
        </authorList>
    </citation>
    <scope>NUCLEOTIDE SEQUENCE [LARGE SCALE GENOMIC DNA]</scope>
    <source>
        <strain evidence="3 4">DSM 45779</strain>
    </source>
</reference>
<proteinExistence type="predicted"/>
<name>A0A4Q7V025_PSEST</name>
<feature type="compositionally biased region" description="Basic and acidic residues" evidence="1">
    <location>
        <begin position="292"/>
        <end position="307"/>
    </location>
</feature>
<dbReference type="OrthoDB" id="5241375at2"/>
<evidence type="ECO:0000313" key="4">
    <source>
        <dbReference type="Proteomes" id="UP000291591"/>
    </source>
</evidence>